<sequence length="802" mass="88907">MKAKLSGDIPAMRGVILPWLCCLLFFLPAQSHAEDALLLLTNPTVSGEPFRVTQHFEILADPSGQLSLDDVASGTYDARFSRNRLDALELGFTHSAYWLRAKLVNRTQETNWYLRLPGSLSQTGDLYVRQGGVSQPFAKNTSLPYFKDNLYHLNLRQDTPYTLYMRIQNNQDPLYLMLDMHTAPGMLQRVVMEYPLISFVFSGLLTLAFYNFMYFLYLRDHSFLALSVFILTFALTLGNHMGLLHYFGSFKALFQPVSNSVALVALASCASFSVSIVSMQTTLPGMYQVFRGYFWLVCLLAPVISLLPYGLMLVGALASILTFLVVMALVMLSLRGVKLASSLIFAVLIFVASIIPALLRTLGLIGNYPFLSEGPYAGLLLSLVLLSLTQAEQIRQSREQAERVAAANKAKDEFLTTMSHELRTPMNAVVGAGNLLKITPLSGKQQDYVHKLEISAHHMLDLVNDILDLARADSSQLRLENIPFTLDDVLHQTEQLLMEQANRKRLALQQDNRFQPPPGRCLVGDPTRLKQVLLNLQTNALKFTEHGHVVLQVAPLQASDDEATLRFSVSDTGIGISAAQQRQLFQPFSQADSSTARRYGGSGLGLAISHKLVARMGGTLEVESHPGEGSCFFFTLRFPLQAEPQVEAETATVTADWFYGHRVLLVDDEPMNLFFGSELLNAIGVDVIAVDSGAAALERLAQQSVELVLMDVSMPGMDGYQTTRQIRAHPRFADLPVIALTAHAITGERERCLAAGMDDYLSKPFAPEQLKALLRRWLNTTSPGRRQAPTTPLLASNLQRIF</sequence>
<feature type="domain" description="Histidine kinase" evidence="7">
    <location>
        <begin position="417"/>
        <end position="640"/>
    </location>
</feature>
<dbReference type="PANTHER" id="PTHR45339:SF1">
    <property type="entry name" value="HYBRID SIGNAL TRANSDUCTION HISTIDINE KINASE J"/>
    <property type="match status" value="1"/>
</dbReference>
<dbReference type="Gene3D" id="1.10.287.130">
    <property type="match status" value="1"/>
</dbReference>
<evidence type="ECO:0000256" key="1">
    <source>
        <dbReference type="ARBA" id="ARBA00000085"/>
    </source>
</evidence>
<feature type="transmembrane region" description="Helical" evidence="6">
    <location>
        <begin position="260"/>
        <end position="277"/>
    </location>
</feature>
<dbReference type="Pfam" id="PF00512">
    <property type="entry name" value="HisKA"/>
    <property type="match status" value="1"/>
</dbReference>
<evidence type="ECO:0000256" key="4">
    <source>
        <dbReference type="ARBA" id="ARBA00023012"/>
    </source>
</evidence>
<dbReference type="InterPro" id="IPR004358">
    <property type="entry name" value="Sig_transdc_His_kin-like_C"/>
</dbReference>
<dbReference type="InterPro" id="IPR003661">
    <property type="entry name" value="HisK_dim/P_dom"/>
</dbReference>
<evidence type="ECO:0000313" key="10">
    <source>
        <dbReference type="Proteomes" id="UP001308005"/>
    </source>
</evidence>
<keyword evidence="6" id="KW-0812">Transmembrane</keyword>
<keyword evidence="9" id="KW-0067">ATP-binding</keyword>
<dbReference type="InterPro" id="IPR003594">
    <property type="entry name" value="HATPase_dom"/>
</dbReference>
<dbReference type="CDD" id="cd17546">
    <property type="entry name" value="REC_hyHK_CKI1_RcsC-like"/>
    <property type="match status" value="1"/>
</dbReference>
<comment type="catalytic activity">
    <reaction evidence="1">
        <text>ATP + protein L-histidine = ADP + protein N-phospho-L-histidine.</text>
        <dbReference type="EC" id="2.7.13.3"/>
    </reaction>
</comment>
<keyword evidence="3 5" id="KW-0597">Phosphoprotein</keyword>
<dbReference type="InterPro" id="IPR036097">
    <property type="entry name" value="HisK_dim/P_sf"/>
</dbReference>
<evidence type="ECO:0000256" key="2">
    <source>
        <dbReference type="ARBA" id="ARBA00012438"/>
    </source>
</evidence>
<dbReference type="CDD" id="cd00082">
    <property type="entry name" value="HisKA"/>
    <property type="match status" value="1"/>
</dbReference>
<accession>A0ABU6CTT6</accession>
<dbReference type="InterPro" id="IPR011006">
    <property type="entry name" value="CheY-like_superfamily"/>
</dbReference>
<dbReference type="RefSeq" id="WP_324693010.1">
    <property type="nucleotide sequence ID" value="NZ_JAYMYJ010000019.1"/>
</dbReference>
<dbReference type="Pfam" id="PF02518">
    <property type="entry name" value="HATPase_c"/>
    <property type="match status" value="1"/>
</dbReference>
<dbReference type="PROSITE" id="PS50110">
    <property type="entry name" value="RESPONSE_REGULATORY"/>
    <property type="match status" value="1"/>
</dbReference>
<reference evidence="10" key="1">
    <citation type="submission" date="2023-07" db="EMBL/GenBank/DDBJ databases">
        <title>The carbon used by Thiothrix.</title>
        <authorList>
            <person name="Chen L."/>
        </authorList>
    </citation>
    <scope>NUCLEOTIDE SEQUENCE [LARGE SCALE GENOMIC DNA]</scope>
</reference>
<reference evidence="9 10" key="2">
    <citation type="submission" date="2024-01" db="EMBL/GenBank/DDBJ databases">
        <authorList>
            <person name="Xie X."/>
        </authorList>
    </citation>
    <scope>NUCLEOTIDE SEQUENCE [LARGE SCALE GENOMIC DNA]</scope>
    <source>
        <strain evidence="9">SCUT-1</strain>
    </source>
</reference>
<dbReference type="Gene3D" id="3.30.565.10">
    <property type="entry name" value="Histidine kinase-like ATPase, C-terminal domain"/>
    <property type="match status" value="1"/>
</dbReference>
<dbReference type="CDD" id="cd16922">
    <property type="entry name" value="HATPase_EvgS-ArcB-TorS-like"/>
    <property type="match status" value="1"/>
</dbReference>
<dbReference type="Pfam" id="PF07695">
    <property type="entry name" value="7TMR-DISM_7TM"/>
    <property type="match status" value="1"/>
</dbReference>
<dbReference type="SMART" id="SM00388">
    <property type="entry name" value="HisKA"/>
    <property type="match status" value="1"/>
</dbReference>
<dbReference type="EMBL" id="JAYMYJ010000019">
    <property type="protein sequence ID" value="MEB4589808.1"/>
    <property type="molecule type" value="Genomic_DNA"/>
</dbReference>
<dbReference type="Pfam" id="PF00072">
    <property type="entry name" value="Response_reg"/>
    <property type="match status" value="1"/>
</dbReference>
<dbReference type="Gene3D" id="3.40.50.2300">
    <property type="match status" value="1"/>
</dbReference>
<feature type="transmembrane region" description="Helical" evidence="6">
    <location>
        <begin position="196"/>
        <end position="216"/>
    </location>
</feature>
<keyword evidence="9" id="KW-0547">Nucleotide-binding</keyword>
<evidence type="ECO:0000259" key="8">
    <source>
        <dbReference type="PROSITE" id="PS50110"/>
    </source>
</evidence>
<dbReference type="SUPFAM" id="SSF47384">
    <property type="entry name" value="Homodimeric domain of signal transducing histidine kinase"/>
    <property type="match status" value="1"/>
</dbReference>
<dbReference type="InterPro" id="IPR011623">
    <property type="entry name" value="7TMR_DISM_rcpt_extracell_dom1"/>
</dbReference>
<dbReference type="Proteomes" id="UP001308005">
    <property type="component" value="Unassembled WGS sequence"/>
</dbReference>
<feature type="transmembrane region" description="Helical" evidence="6">
    <location>
        <begin position="223"/>
        <end position="248"/>
    </location>
</feature>
<dbReference type="Gene3D" id="2.60.40.2380">
    <property type="match status" value="1"/>
</dbReference>
<gene>
    <name evidence="9" type="ORF">VSS37_02340</name>
</gene>
<feature type="domain" description="Response regulatory" evidence="8">
    <location>
        <begin position="662"/>
        <end position="778"/>
    </location>
</feature>
<dbReference type="SMART" id="SM00448">
    <property type="entry name" value="REC"/>
    <property type="match status" value="1"/>
</dbReference>
<dbReference type="SUPFAM" id="SSF55874">
    <property type="entry name" value="ATPase domain of HSP90 chaperone/DNA topoisomerase II/histidine kinase"/>
    <property type="match status" value="1"/>
</dbReference>
<keyword evidence="10" id="KW-1185">Reference proteome</keyword>
<feature type="transmembrane region" description="Helical" evidence="6">
    <location>
        <begin position="339"/>
        <end position="359"/>
    </location>
</feature>
<evidence type="ECO:0000256" key="5">
    <source>
        <dbReference type="PROSITE-ProRule" id="PRU00169"/>
    </source>
</evidence>
<keyword evidence="6" id="KW-0472">Membrane</keyword>
<dbReference type="InterPro" id="IPR036890">
    <property type="entry name" value="HATPase_C_sf"/>
</dbReference>
<protein>
    <recommendedName>
        <fullName evidence="2">histidine kinase</fullName>
        <ecNumber evidence="2">2.7.13.3</ecNumber>
    </recommendedName>
</protein>
<dbReference type="SMART" id="SM00387">
    <property type="entry name" value="HATPase_c"/>
    <property type="match status" value="1"/>
</dbReference>
<dbReference type="PANTHER" id="PTHR45339">
    <property type="entry name" value="HYBRID SIGNAL TRANSDUCTION HISTIDINE KINASE J"/>
    <property type="match status" value="1"/>
</dbReference>
<evidence type="ECO:0000256" key="3">
    <source>
        <dbReference type="ARBA" id="ARBA00022553"/>
    </source>
</evidence>
<proteinExistence type="predicted"/>
<evidence type="ECO:0000259" key="7">
    <source>
        <dbReference type="PROSITE" id="PS50109"/>
    </source>
</evidence>
<organism evidence="9 10">
    <name type="scientific">Candidatus Thiothrix phosphatis</name>
    <dbReference type="NCBI Taxonomy" id="3112415"/>
    <lineage>
        <taxon>Bacteria</taxon>
        <taxon>Pseudomonadati</taxon>
        <taxon>Pseudomonadota</taxon>
        <taxon>Gammaproteobacteria</taxon>
        <taxon>Thiotrichales</taxon>
        <taxon>Thiotrichaceae</taxon>
        <taxon>Thiothrix</taxon>
    </lineage>
</organism>
<dbReference type="GO" id="GO:0005524">
    <property type="term" value="F:ATP binding"/>
    <property type="evidence" value="ECO:0007669"/>
    <property type="project" value="UniProtKB-KW"/>
</dbReference>
<feature type="transmembrane region" description="Helical" evidence="6">
    <location>
        <begin position="313"/>
        <end position="332"/>
    </location>
</feature>
<dbReference type="Pfam" id="PF07696">
    <property type="entry name" value="7TMR-DISMED2"/>
    <property type="match status" value="1"/>
</dbReference>
<dbReference type="InterPro" id="IPR011622">
    <property type="entry name" value="7TMR_DISM_rcpt_extracell_dom2"/>
</dbReference>
<comment type="caution">
    <text evidence="9">The sequence shown here is derived from an EMBL/GenBank/DDBJ whole genome shotgun (WGS) entry which is preliminary data.</text>
</comment>
<dbReference type="SUPFAM" id="SSF52172">
    <property type="entry name" value="CheY-like"/>
    <property type="match status" value="1"/>
</dbReference>
<keyword evidence="4" id="KW-0902">Two-component regulatory system</keyword>
<dbReference type="InterPro" id="IPR005467">
    <property type="entry name" value="His_kinase_dom"/>
</dbReference>
<feature type="modified residue" description="4-aspartylphosphate" evidence="5">
    <location>
        <position position="711"/>
    </location>
</feature>
<dbReference type="InterPro" id="IPR001789">
    <property type="entry name" value="Sig_transdc_resp-reg_receiver"/>
</dbReference>
<evidence type="ECO:0000313" key="9">
    <source>
        <dbReference type="EMBL" id="MEB4589808.1"/>
    </source>
</evidence>
<name>A0ABU6CTT6_9GAMM</name>
<dbReference type="PROSITE" id="PS50109">
    <property type="entry name" value="HIS_KIN"/>
    <property type="match status" value="1"/>
</dbReference>
<dbReference type="EC" id="2.7.13.3" evidence="2"/>
<feature type="transmembrane region" description="Helical" evidence="6">
    <location>
        <begin position="289"/>
        <end position="307"/>
    </location>
</feature>
<dbReference type="PRINTS" id="PR00344">
    <property type="entry name" value="BCTRLSENSOR"/>
</dbReference>
<evidence type="ECO:0000256" key="6">
    <source>
        <dbReference type="SAM" id="Phobius"/>
    </source>
</evidence>
<keyword evidence="6" id="KW-1133">Transmembrane helix</keyword>